<evidence type="ECO:0000313" key="8">
    <source>
        <dbReference type="Proteomes" id="UP001562065"/>
    </source>
</evidence>
<dbReference type="PANTHER" id="PTHR43133">
    <property type="entry name" value="RNA POLYMERASE ECF-TYPE SIGMA FACTO"/>
    <property type="match status" value="1"/>
</dbReference>
<dbReference type="InterPro" id="IPR039425">
    <property type="entry name" value="RNA_pol_sigma-70-like"/>
</dbReference>
<dbReference type="RefSeq" id="WP_369454988.1">
    <property type="nucleotide sequence ID" value="NZ_JBGCUO010000001.1"/>
</dbReference>
<keyword evidence="8" id="KW-1185">Reference proteome</keyword>
<evidence type="ECO:0000259" key="6">
    <source>
        <dbReference type="Pfam" id="PF08281"/>
    </source>
</evidence>
<evidence type="ECO:0000256" key="1">
    <source>
        <dbReference type="ARBA" id="ARBA00010641"/>
    </source>
</evidence>
<dbReference type="InterPro" id="IPR013324">
    <property type="entry name" value="RNA_pol_sigma_r3/r4-like"/>
</dbReference>
<dbReference type="Pfam" id="PF08281">
    <property type="entry name" value="Sigma70_r4_2"/>
    <property type="match status" value="1"/>
</dbReference>
<accession>A0ABV4AFX3</accession>
<dbReference type="InterPro" id="IPR013325">
    <property type="entry name" value="RNA_pol_sigma_r2"/>
</dbReference>
<feature type="domain" description="RNA polymerase sigma-70 region 2" evidence="5">
    <location>
        <begin position="14"/>
        <end position="82"/>
    </location>
</feature>
<name>A0ABV4AFX3_9GAMM</name>
<dbReference type="NCBIfam" id="TIGR02937">
    <property type="entry name" value="sigma70-ECF"/>
    <property type="match status" value="1"/>
</dbReference>
<keyword evidence="4" id="KW-0804">Transcription</keyword>
<evidence type="ECO:0000313" key="7">
    <source>
        <dbReference type="EMBL" id="MEY1661739.1"/>
    </source>
</evidence>
<protein>
    <submittedName>
        <fullName evidence="7">Sigma-70 family RNA polymerase sigma factor</fullName>
    </submittedName>
</protein>
<feature type="domain" description="RNA polymerase sigma factor 70 region 4 type 2" evidence="6">
    <location>
        <begin position="113"/>
        <end position="165"/>
    </location>
</feature>
<comment type="caution">
    <text evidence="7">The sequence shown here is derived from an EMBL/GenBank/DDBJ whole genome shotgun (WGS) entry which is preliminary data.</text>
</comment>
<dbReference type="Pfam" id="PF04542">
    <property type="entry name" value="Sigma70_r2"/>
    <property type="match status" value="1"/>
</dbReference>
<evidence type="ECO:0000256" key="2">
    <source>
        <dbReference type="ARBA" id="ARBA00023015"/>
    </source>
</evidence>
<organism evidence="7 8">
    <name type="scientific">Isoalcanivorax beigongshangi</name>
    <dbReference type="NCBI Taxonomy" id="3238810"/>
    <lineage>
        <taxon>Bacteria</taxon>
        <taxon>Pseudomonadati</taxon>
        <taxon>Pseudomonadota</taxon>
        <taxon>Gammaproteobacteria</taxon>
        <taxon>Oceanospirillales</taxon>
        <taxon>Alcanivoracaceae</taxon>
        <taxon>Isoalcanivorax</taxon>
    </lineage>
</organism>
<dbReference type="NCBIfam" id="NF007232">
    <property type="entry name" value="PRK09651.1"/>
    <property type="match status" value="1"/>
</dbReference>
<dbReference type="PANTHER" id="PTHR43133:SF63">
    <property type="entry name" value="RNA POLYMERASE SIGMA FACTOR FECI-RELATED"/>
    <property type="match status" value="1"/>
</dbReference>
<comment type="similarity">
    <text evidence="1">Belongs to the sigma-70 factor family. ECF subfamily.</text>
</comment>
<reference evidence="7 8" key="1">
    <citation type="submission" date="2024-07" db="EMBL/GenBank/DDBJ databases">
        <authorList>
            <person name="Ren Q."/>
        </authorList>
    </citation>
    <scope>NUCLEOTIDE SEQUENCE [LARGE SCALE GENOMIC DNA]</scope>
    <source>
        <strain evidence="7 8">REN37</strain>
    </source>
</reference>
<proteinExistence type="inferred from homology"/>
<dbReference type="InterPro" id="IPR007627">
    <property type="entry name" value="RNA_pol_sigma70_r2"/>
</dbReference>
<keyword evidence="3" id="KW-0731">Sigma factor</keyword>
<evidence type="ECO:0000256" key="4">
    <source>
        <dbReference type="ARBA" id="ARBA00023163"/>
    </source>
</evidence>
<dbReference type="EMBL" id="JBGCUO010000001">
    <property type="protein sequence ID" value="MEY1661739.1"/>
    <property type="molecule type" value="Genomic_DNA"/>
</dbReference>
<dbReference type="InterPro" id="IPR013249">
    <property type="entry name" value="RNA_pol_sigma70_r4_t2"/>
</dbReference>
<dbReference type="Gene3D" id="1.10.10.10">
    <property type="entry name" value="Winged helix-like DNA-binding domain superfamily/Winged helix DNA-binding domain"/>
    <property type="match status" value="1"/>
</dbReference>
<dbReference type="Proteomes" id="UP001562065">
    <property type="component" value="Unassembled WGS sequence"/>
</dbReference>
<dbReference type="SUPFAM" id="SSF88946">
    <property type="entry name" value="Sigma2 domain of RNA polymerase sigma factors"/>
    <property type="match status" value="1"/>
</dbReference>
<evidence type="ECO:0000259" key="5">
    <source>
        <dbReference type="Pfam" id="PF04542"/>
    </source>
</evidence>
<dbReference type="Gene3D" id="1.10.1740.10">
    <property type="match status" value="1"/>
</dbReference>
<dbReference type="SUPFAM" id="SSF88659">
    <property type="entry name" value="Sigma3 and sigma4 domains of RNA polymerase sigma factors"/>
    <property type="match status" value="1"/>
</dbReference>
<evidence type="ECO:0000256" key="3">
    <source>
        <dbReference type="ARBA" id="ARBA00023082"/>
    </source>
</evidence>
<gene>
    <name evidence="7" type="ORF">AB5I84_06205</name>
</gene>
<keyword evidence="2" id="KW-0805">Transcription regulation</keyword>
<dbReference type="InterPro" id="IPR014284">
    <property type="entry name" value="RNA_pol_sigma-70_dom"/>
</dbReference>
<sequence length="174" mass="19883">MSDHSPSSPDFESLYVSHHGWLVGWLRRRLQREADAPDLAQDTFLRILRRSEDSGMPVLREPRHYLATVAKRVMIDHFRRQTLEQAWLDALALEPEPEALSPETLSILLESLREVDAMLHGLGTKVRQAFLMSQLDGTPYAQIAEQLDVSVSSVKKYMAKATEHCLLYRLETGQ</sequence>
<dbReference type="InterPro" id="IPR036388">
    <property type="entry name" value="WH-like_DNA-bd_sf"/>
</dbReference>